<protein>
    <submittedName>
        <fullName evidence="2">Uncharacterized protein</fullName>
    </submittedName>
</protein>
<feature type="non-terminal residue" evidence="2">
    <location>
        <position position="1"/>
    </location>
</feature>
<evidence type="ECO:0000313" key="2">
    <source>
        <dbReference type="EMBL" id="CAE7418187.1"/>
    </source>
</evidence>
<dbReference type="InterPro" id="IPR029044">
    <property type="entry name" value="Nucleotide-diphossugar_trans"/>
</dbReference>
<feature type="region of interest" description="Disordered" evidence="1">
    <location>
        <begin position="642"/>
        <end position="685"/>
    </location>
</feature>
<feature type="non-terminal residue" evidence="2">
    <location>
        <position position="940"/>
    </location>
</feature>
<dbReference type="GO" id="GO:0000009">
    <property type="term" value="F:alpha-1,6-mannosyltransferase activity"/>
    <property type="evidence" value="ECO:0007669"/>
    <property type="project" value="InterPro"/>
</dbReference>
<dbReference type="InterPro" id="IPR007577">
    <property type="entry name" value="GlycoTrfase_DXD_sugar-bd_CS"/>
</dbReference>
<dbReference type="PANTHER" id="PTHR31834:SF1">
    <property type="entry name" value="INITIATION-SPECIFIC ALPHA-1,6-MANNOSYLTRANSFERASE"/>
    <property type="match status" value="1"/>
</dbReference>
<gene>
    <name evidence="2" type="ORF">SPIL2461_LOCUS10301</name>
</gene>
<dbReference type="InterPro" id="IPR039367">
    <property type="entry name" value="Och1-like"/>
</dbReference>
<organism evidence="2 3">
    <name type="scientific">Symbiodinium pilosum</name>
    <name type="common">Dinoflagellate</name>
    <dbReference type="NCBI Taxonomy" id="2952"/>
    <lineage>
        <taxon>Eukaryota</taxon>
        <taxon>Sar</taxon>
        <taxon>Alveolata</taxon>
        <taxon>Dinophyceae</taxon>
        <taxon>Suessiales</taxon>
        <taxon>Symbiodiniaceae</taxon>
        <taxon>Symbiodinium</taxon>
    </lineage>
</organism>
<accession>A0A812R2P8</accession>
<name>A0A812R2P8_SYMPI</name>
<dbReference type="Pfam" id="PF04488">
    <property type="entry name" value="Gly_transf_sug"/>
    <property type="match status" value="1"/>
</dbReference>
<feature type="region of interest" description="Disordered" evidence="1">
    <location>
        <begin position="722"/>
        <end position="749"/>
    </location>
</feature>
<dbReference type="OrthoDB" id="409543at2759"/>
<dbReference type="GO" id="GO:0006487">
    <property type="term" value="P:protein N-linked glycosylation"/>
    <property type="evidence" value="ECO:0007669"/>
    <property type="project" value="TreeGrafter"/>
</dbReference>
<reference evidence="2" key="1">
    <citation type="submission" date="2021-02" db="EMBL/GenBank/DDBJ databases">
        <authorList>
            <person name="Dougan E. K."/>
            <person name="Rhodes N."/>
            <person name="Thang M."/>
            <person name="Chan C."/>
        </authorList>
    </citation>
    <scope>NUCLEOTIDE SEQUENCE</scope>
</reference>
<dbReference type="GO" id="GO:0000136">
    <property type="term" value="C:mannan polymerase complex"/>
    <property type="evidence" value="ECO:0007669"/>
    <property type="project" value="TreeGrafter"/>
</dbReference>
<evidence type="ECO:0000313" key="3">
    <source>
        <dbReference type="Proteomes" id="UP000649617"/>
    </source>
</evidence>
<dbReference type="Proteomes" id="UP000649617">
    <property type="component" value="Unassembled WGS sequence"/>
</dbReference>
<sequence length="940" mass="104174">SLSVYYKPARFESRPGSKVFLPLSQQELPAAMIPVPEDSADWGDTLQDLEFLALTDSTFQYMLTGDQYGARSLFGGQALICPGAALTQNYKRSGSITPSILELLSWQCLHICGHCPGGVPYSNPAVIGVLKDNLHKKVNVALIPIEDSIPEDRQVHYDWIGGARAAYSLDLWELADQRIMTLRPLVPTRLYSNKDKLRFHTASAEAAIGALTVRALRAMVSSKPEAFPVLLVCSWNVKLPNVHREMLATRELCLAETVGDLLAAALRASRSLWSLRYSFGEALEDQPFPQGVMQTYMHDSKPEPSQMCRKYMPEMTRTFCDDEDIRQTLLDHAGKYSKDLYNVLQSPAHRADLFRYVYLYEHGGLYLDIKCSLRMQFDELRSCLAEEWGTAQSYAHSALGHCPSPPGQLPKDYMVMAIGNRGQFYSPAILDGAAASDYLIFCKFLYGALRENLGHPPQHRWNISSRFGPIYLLRERHNKDLQAHSDIPTDGRYMITRLNKIAMFTRCWNWKRGFAGDLAAKARNEAQMLRAMPDAASDAAWARSQAASPTSSTLGGDAPTNAELQMWADEVIAGNLYEKIMDALSQTRYYQDLNGNDVLDLIPRALNVTLPTSVGVVNHFRRGSYRTPNSFLMDQLSSAATASCPAQPSAPATWSPHRQRHQATRSGIGIVEGTGPKASKPRPPNLTSAKAAEVVFKPPAPLGHGSPTETFTGTQLPAASLAQTTAEDTGTHDTGVPDSDPRNYQPPKPEEAGLVAALKSYKLQEWLRVLCRMHVLTQQMLLGGYDELLPLWAKRMKVILAPPPLFESIKLARTERGVTWHVVETAKLVAGDNGLVAVATGKDETHTVLDRGSKLQGALSALFGKMWDHPPLSEIVQDHNRFMLIATSIKAVYDYTARKMELQARLVVAQDGKHVHVKHNCGDSPTYLQQHPELAQTATK</sequence>
<dbReference type="PANTHER" id="PTHR31834">
    <property type="entry name" value="INITIATION-SPECIFIC ALPHA-1,6-MANNOSYLTRANSFERASE"/>
    <property type="match status" value="1"/>
</dbReference>
<keyword evidence="3" id="KW-1185">Reference proteome</keyword>
<evidence type="ECO:0000256" key="1">
    <source>
        <dbReference type="SAM" id="MobiDB-lite"/>
    </source>
</evidence>
<dbReference type="Gene3D" id="3.90.550.20">
    <property type="match status" value="1"/>
</dbReference>
<dbReference type="AlphaFoldDB" id="A0A812R2P8"/>
<feature type="compositionally biased region" description="Polar residues" evidence="1">
    <location>
        <begin position="642"/>
        <end position="652"/>
    </location>
</feature>
<comment type="caution">
    <text evidence="2">The sequence shown here is derived from an EMBL/GenBank/DDBJ whole genome shotgun (WGS) entry which is preliminary data.</text>
</comment>
<dbReference type="EMBL" id="CAJNIZ010018913">
    <property type="protein sequence ID" value="CAE7418187.1"/>
    <property type="molecule type" value="Genomic_DNA"/>
</dbReference>
<proteinExistence type="predicted"/>
<dbReference type="SUPFAM" id="SSF53448">
    <property type="entry name" value="Nucleotide-diphospho-sugar transferases"/>
    <property type="match status" value="1"/>
</dbReference>